<dbReference type="AlphaFoldDB" id="A0A6A6K483"/>
<keyword evidence="2" id="KW-1133">Transmembrane helix</keyword>
<keyword evidence="1" id="KW-0732">Signal</keyword>
<protein>
    <submittedName>
        <fullName evidence="3">Uncharacterized protein</fullName>
    </submittedName>
</protein>
<dbReference type="SUPFAM" id="SSF53850">
    <property type="entry name" value="Periplasmic binding protein-like II"/>
    <property type="match status" value="1"/>
</dbReference>
<comment type="caution">
    <text evidence="3">The sequence shown here is derived from an EMBL/GenBank/DDBJ whole genome shotgun (WGS) entry which is preliminary data.</text>
</comment>
<accession>A0A6A6K483</accession>
<feature type="transmembrane region" description="Helical" evidence="2">
    <location>
        <begin position="157"/>
        <end position="176"/>
    </location>
</feature>
<evidence type="ECO:0000313" key="4">
    <source>
        <dbReference type="Proteomes" id="UP000467840"/>
    </source>
</evidence>
<gene>
    <name evidence="3" type="ORF">GH714_043023</name>
</gene>
<reference evidence="3 4" key="1">
    <citation type="journal article" date="2020" name="Mol. Plant">
        <title>The Chromosome-Based Rubber Tree Genome Provides New Insights into Spurge Genome Evolution and Rubber Biosynthesis.</title>
        <authorList>
            <person name="Liu J."/>
            <person name="Shi C."/>
            <person name="Shi C.C."/>
            <person name="Li W."/>
            <person name="Zhang Q.J."/>
            <person name="Zhang Y."/>
            <person name="Li K."/>
            <person name="Lu H.F."/>
            <person name="Shi C."/>
            <person name="Zhu S.T."/>
            <person name="Xiao Z.Y."/>
            <person name="Nan H."/>
            <person name="Yue Y."/>
            <person name="Zhu X.G."/>
            <person name="Wu Y."/>
            <person name="Hong X.N."/>
            <person name="Fan G.Y."/>
            <person name="Tong Y."/>
            <person name="Zhang D."/>
            <person name="Mao C.L."/>
            <person name="Liu Y.L."/>
            <person name="Hao S.J."/>
            <person name="Liu W.Q."/>
            <person name="Lv M.Q."/>
            <person name="Zhang H.B."/>
            <person name="Liu Y."/>
            <person name="Hu-Tang G.R."/>
            <person name="Wang J.P."/>
            <person name="Wang J.H."/>
            <person name="Sun Y.H."/>
            <person name="Ni S.B."/>
            <person name="Chen W.B."/>
            <person name="Zhang X.C."/>
            <person name="Jiao Y.N."/>
            <person name="Eichler E.E."/>
            <person name="Li G.H."/>
            <person name="Liu X."/>
            <person name="Gao L.Z."/>
        </authorList>
    </citation>
    <scope>NUCLEOTIDE SEQUENCE [LARGE SCALE GENOMIC DNA]</scope>
    <source>
        <strain evidence="4">cv. GT1</strain>
        <tissue evidence="3">Leaf</tissue>
    </source>
</reference>
<dbReference type="PANTHER" id="PTHR30006">
    <property type="entry name" value="THIAMINE-BINDING PERIPLASMIC PROTEIN-RELATED"/>
    <property type="match status" value="1"/>
</dbReference>
<evidence type="ECO:0000256" key="1">
    <source>
        <dbReference type="ARBA" id="ARBA00022729"/>
    </source>
</evidence>
<keyword evidence="4" id="KW-1185">Reference proteome</keyword>
<dbReference type="Pfam" id="PF13416">
    <property type="entry name" value="SBP_bac_8"/>
    <property type="match status" value="1"/>
</dbReference>
<proteinExistence type="predicted"/>
<evidence type="ECO:0000313" key="3">
    <source>
        <dbReference type="EMBL" id="KAF2282199.1"/>
    </source>
</evidence>
<dbReference type="Pfam" id="PF04956">
    <property type="entry name" value="TrbC"/>
    <property type="match status" value="1"/>
</dbReference>
<keyword evidence="2" id="KW-0812">Transmembrane</keyword>
<name>A0A6A6K483_HEVBR</name>
<feature type="transmembrane region" description="Helical" evidence="2">
    <location>
        <begin position="82"/>
        <end position="100"/>
    </location>
</feature>
<dbReference type="EMBL" id="JAAGAX010000511">
    <property type="protein sequence ID" value="KAF2282199.1"/>
    <property type="molecule type" value="Genomic_DNA"/>
</dbReference>
<feature type="transmembrane region" description="Helical" evidence="2">
    <location>
        <begin position="15"/>
        <end position="34"/>
    </location>
</feature>
<dbReference type="Proteomes" id="UP000467840">
    <property type="component" value="Unassembled WGS sequence"/>
</dbReference>
<dbReference type="Gene3D" id="3.40.190.10">
    <property type="entry name" value="Periplasmic binding protein-like II"/>
    <property type="match status" value="2"/>
</dbReference>
<keyword evidence="2" id="KW-0472">Membrane</keyword>
<dbReference type="InterPro" id="IPR007039">
    <property type="entry name" value="TrbC/VirB2"/>
</dbReference>
<organism evidence="3 4">
    <name type="scientific">Hevea brasiliensis</name>
    <name type="common">Para rubber tree</name>
    <name type="synonym">Siphonia brasiliensis</name>
    <dbReference type="NCBI Taxonomy" id="3981"/>
    <lineage>
        <taxon>Eukaryota</taxon>
        <taxon>Viridiplantae</taxon>
        <taxon>Streptophyta</taxon>
        <taxon>Embryophyta</taxon>
        <taxon>Tracheophyta</taxon>
        <taxon>Spermatophyta</taxon>
        <taxon>Magnoliopsida</taxon>
        <taxon>eudicotyledons</taxon>
        <taxon>Gunneridae</taxon>
        <taxon>Pentapetalae</taxon>
        <taxon>rosids</taxon>
        <taxon>fabids</taxon>
        <taxon>Malpighiales</taxon>
        <taxon>Euphorbiaceae</taxon>
        <taxon>Crotonoideae</taxon>
        <taxon>Micrandreae</taxon>
        <taxon>Hevea</taxon>
    </lineage>
</organism>
<evidence type="ECO:0000256" key="2">
    <source>
        <dbReference type="SAM" id="Phobius"/>
    </source>
</evidence>
<sequence>MGCQLLCCDVAPRHLATAVVALIWLFITAGSTYANTASNATAADDTATKVICNVIVFVQKLGLPIMTGVILGSSIMAIFGRLAWPAIVMLVVFTAIFFGAGKLMAKFAAGLGSEIGDAKNFECKGEGFVQKLGLPIMTGVILGSSIMAIFGKLAWPAIVMLVVFTAIFFGAGKLMAKFAAGINGDEASKFNCVDGGNATLSVGLGIGFLYDRYQSSQGEVVNVYSSRKEELLRDLFGKFTAETGIKVQYINDEAAQLIARMESEGMYSKADVFLTADAVNLILAKKRGLLQAVRSNVLEQVIPARYRDVEGYWFGLTKRARVVVYNKALVDVGDLSTYEDLANPKWKGKILVRSSSSPYNQSLIAFMIASNGSAATRAWVRGLVANFARKPSGGDTDQIYAAAAGEGGIAIVNSYYWGRVSASSGKTDQDAASKLAVFFPNQREGEGAMVNISGGAIAKHARNFANAVRLLEFLSSAEAQKIYAYVNQEYPIVQGVECSSVLQSWGEFRESELPLQDLEEHLAEAVLIADEEGWK</sequence>
<dbReference type="PANTHER" id="PTHR30006:SF15">
    <property type="entry name" value="IRON-UTILIZATION PERIPLASMIC PROTEIN"/>
    <property type="match status" value="1"/>
</dbReference>
<dbReference type="InterPro" id="IPR006059">
    <property type="entry name" value="SBP"/>
</dbReference>
<feature type="transmembrane region" description="Helical" evidence="2">
    <location>
        <begin position="54"/>
        <end position="76"/>
    </location>
</feature>